<keyword evidence="3" id="KW-0809">Transit peptide</keyword>
<accession>A0A9P4N114</accession>
<comment type="caution">
    <text evidence="7">The sequence shown here is derived from an EMBL/GenBank/DDBJ whole genome shotgun (WGS) entry which is preliminary data.</text>
</comment>
<dbReference type="PANTHER" id="PTHR21338:SF0">
    <property type="entry name" value="LARGE RIBOSOMAL SUBUNIT PROTEIN ML41"/>
    <property type="match status" value="1"/>
</dbReference>
<dbReference type="Proteomes" id="UP000799536">
    <property type="component" value="Unassembled WGS sequence"/>
</dbReference>
<evidence type="ECO:0000256" key="5">
    <source>
        <dbReference type="ARBA" id="ARBA00023128"/>
    </source>
</evidence>
<dbReference type="InterPro" id="IPR019189">
    <property type="entry name" value="Ribosomal_mL41"/>
</dbReference>
<dbReference type="EMBL" id="ML993905">
    <property type="protein sequence ID" value="KAF2203360.1"/>
    <property type="molecule type" value="Genomic_DNA"/>
</dbReference>
<evidence type="ECO:0000313" key="7">
    <source>
        <dbReference type="EMBL" id="KAF2203360.1"/>
    </source>
</evidence>
<keyword evidence="6" id="KW-0687">Ribonucleoprotein</keyword>
<keyword evidence="8" id="KW-1185">Reference proteome</keyword>
<name>A0A9P4N114_9PLEO</name>
<reference evidence="7" key="1">
    <citation type="journal article" date="2020" name="Stud. Mycol.">
        <title>101 Dothideomycetes genomes: a test case for predicting lifestyles and emergence of pathogens.</title>
        <authorList>
            <person name="Haridas S."/>
            <person name="Albert R."/>
            <person name="Binder M."/>
            <person name="Bloem J."/>
            <person name="Labutti K."/>
            <person name="Salamov A."/>
            <person name="Andreopoulos B."/>
            <person name="Baker S."/>
            <person name="Barry K."/>
            <person name="Bills G."/>
            <person name="Bluhm B."/>
            <person name="Cannon C."/>
            <person name="Castanera R."/>
            <person name="Culley D."/>
            <person name="Daum C."/>
            <person name="Ezra D."/>
            <person name="Gonzalez J."/>
            <person name="Henrissat B."/>
            <person name="Kuo A."/>
            <person name="Liang C."/>
            <person name="Lipzen A."/>
            <person name="Lutzoni F."/>
            <person name="Magnuson J."/>
            <person name="Mondo S."/>
            <person name="Nolan M."/>
            <person name="Ohm R."/>
            <person name="Pangilinan J."/>
            <person name="Park H.-J."/>
            <person name="Ramirez L."/>
            <person name="Alfaro M."/>
            <person name="Sun H."/>
            <person name="Tritt A."/>
            <person name="Yoshinaga Y."/>
            <person name="Zwiers L.-H."/>
            <person name="Turgeon B."/>
            <person name="Goodwin S."/>
            <person name="Spatafora J."/>
            <person name="Crous P."/>
            <person name="Grigoriev I."/>
        </authorList>
    </citation>
    <scope>NUCLEOTIDE SEQUENCE</scope>
    <source>
        <strain evidence="7">ATCC 74209</strain>
    </source>
</reference>
<comment type="similarity">
    <text evidence="2">Belongs to the mitochondrion-specific ribosomal protein mL41 family.</text>
</comment>
<evidence type="ECO:0000256" key="2">
    <source>
        <dbReference type="ARBA" id="ARBA00010152"/>
    </source>
</evidence>
<protein>
    <recommendedName>
        <fullName evidence="9">Ribosomal protein L27</fullName>
    </recommendedName>
</protein>
<dbReference type="GO" id="GO:0003735">
    <property type="term" value="F:structural constituent of ribosome"/>
    <property type="evidence" value="ECO:0007669"/>
    <property type="project" value="InterPro"/>
</dbReference>
<dbReference type="PANTHER" id="PTHR21338">
    <property type="entry name" value="MITOCHONDRIAL RIBOSOMAL PROTEIN L41"/>
    <property type="match status" value="1"/>
</dbReference>
<dbReference type="AlphaFoldDB" id="A0A9P4N114"/>
<evidence type="ECO:0000256" key="4">
    <source>
        <dbReference type="ARBA" id="ARBA00022980"/>
    </source>
</evidence>
<dbReference type="OrthoDB" id="408933at2759"/>
<proteinExistence type="inferred from homology"/>
<keyword evidence="4" id="KW-0689">Ribosomal protein</keyword>
<dbReference type="GO" id="GO:0006412">
    <property type="term" value="P:translation"/>
    <property type="evidence" value="ECO:0007669"/>
    <property type="project" value="TreeGrafter"/>
</dbReference>
<evidence type="ECO:0000313" key="8">
    <source>
        <dbReference type="Proteomes" id="UP000799536"/>
    </source>
</evidence>
<gene>
    <name evidence="7" type="ORF">GQ43DRAFT_411785</name>
</gene>
<evidence type="ECO:0000256" key="1">
    <source>
        <dbReference type="ARBA" id="ARBA00004173"/>
    </source>
</evidence>
<dbReference type="Pfam" id="PF09809">
    <property type="entry name" value="MRP-L27"/>
    <property type="match status" value="1"/>
</dbReference>
<sequence>MFNPTASLQKGASPLRRLALTTKMTNKGYYKGNRVGSMGKLTKHGNFIVDYAKVRTYVVPHGLKDSILTPFVTKVIEKDELQYLKVQNPTSGDAYLEKWKMENGSD</sequence>
<evidence type="ECO:0000256" key="3">
    <source>
        <dbReference type="ARBA" id="ARBA00022946"/>
    </source>
</evidence>
<dbReference type="GO" id="GO:0005762">
    <property type="term" value="C:mitochondrial large ribosomal subunit"/>
    <property type="evidence" value="ECO:0007669"/>
    <property type="project" value="InterPro"/>
</dbReference>
<evidence type="ECO:0008006" key="9">
    <source>
        <dbReference type="Google" id="ProtNLM"/>
    </source>
</evidence>
<keyword evidence="5" id="KW-0496">Mitochondrion</keyword>
<organism evidence="7 8">
    <name type="scientific">Delitschia confertaspora ATCC 74209</name>
    <dbReference type="NCBI Taxonomy" id="1513339"/>
    <lineage>
        <taxon>Eukaryota</taxon>
        <taxon>Fungi</taxon>
        <taxon>Dikarya</taxon>
        <taxon>Ascomycota</taxon>
        <taxon>Pezizomycotina</taxon>
        <taxon>Dothideomycetes</taxon>
        <taxon>Pleosporomycetidae</taxon>
        <taxon>Pleosporales</taxon>
        <taxon>Delitschiaceae</taxon>
        <taxon>Delitschia</taxon>
    </lineage>
</organism>
<comment type="subcellular location">
    <subcellularLocation>
        <location evidence="1">Mitochondrion</location>
    </subcellularLocation>
</comment>
<evidence type="ECO:0000256" key="6">
    <source>
        <dbReference type="ARBA" id="ARBA00023274"/>
    </source>
</evidence>